<feature type="domain" description="NlpC/P60" evidence="6">
    <location>
        <begin position="318"/>
        <end position="453"/>
    </location>
</feature>
<evidence type="ECO:0000256" key="1">
    <source>
        <dbReference type="ARBA" id="ARBA00007074"/>
    </source>
</evidence>
<dbReference type="GO" id="GO:0008234">
    <property type="term" value="F:cysteine-type peptidase activity"/>
    <property type="evidence" value="ECO:0007669"/>
    <property type="project" value="UniProtKB-KW"/>
</dbReference>
<comment type="similarity">
    <text evidence="1">Belongs to the peptidase C40 family.</text>
</comment>
<evidence type="ECO:0000313" key="8">
    <source>
        <dbReference type="Proteomes" id="UP000178187"/>
    </source>
</evidence>
<keyword evidence="5" id="KW-0732">Signal</keyword>
<protein>
    <recommendedName>
        <fullName evidence="6">NlpC/P60 domain-containing protein</fullName>
    </recommendedName>
</protein>
<dbReference type="EMBL" id="MHFR01000068">
    <property type="protein sequence ID" value="OGW95133.1"/>
    <property type="molecule type" value="Genomic_DNA"/>
</dbReference>
<name>A0A1G1KQD3_9BACT</name>
<keyword evidence="2" id="KW-0645">Protease</keyword>
<keyword evidence="4" id="KW-0788">Thiol protease</keyword>
<reference evidence="7 8" key="1">
    <citation type="journal article" date="2016" name="Nat. Commun.">
        <title>Thousands of microbial genomes shed light on interconnected biogeochemical processes in an aquifer system.</title>
        <authorList>
            <person name="Anantharaman K."/>
            <person name="Brown C.T."/>
            <person name="Hug L.A."/>
            <person name="Sharon I."/>
            <person name="Castelle C.J."/>
            <person name="Probst A.J."/>
            <person name="Thomas B.C."/>
            <person name="Singh A."/>
            <person name="Wilkins M.J."/>
            <person name="Karaoz U."/>
            <person name="Brodie E.L."/>
            <person name="Williams K.H."/>
            <person name="Hubbard S.S."/>
            <person name="Banfield J.F."/>
        </authorList>
    </citation>
    <scope>NUCLEOTIDE SEQUENCE [LARGE SCALE GENOMIC DNA]</scope>
</reference>
<dbReference type="PANTHER" id="PTHR47053">
    <property type="entry name" value="MUREIN DD-ENDOPEPTIDASE MEPH-RELATED"/>
    <property type="match status" value="1"/>
</dbReference>
<keyword evidence="3" id="KW-0378">Hydrolase</keyword>
<dbReference type="SUPFAM" id="SSF54001">
    <property type="entry name" value="Cysteine proteinases"/>
    <property type="match status" value="1"/>
</dbReference>
<sequence length="472" mass="53877">MTYSYSLFRKFFQCLIFMIAILCGMQSVHAEDEELPLLPQGPLLFKFVTPEMFQADYWINLLPDPDRVLKTPQELKFFNWEITQMTSERVDLFAMELEKPGSVIRRVIEADYKTVSNRKLFDVYDKYVPKSFFETEVLPILGTDQIPSTIKIQWGAATRATSVRALPTMKKVLEEKADYEFDQLQFTQIKLWTPVAIYHRTMNSEWYFVQAPYSRGWVKAKDIAVFDSRDEVKRYAKSDSFLDVTGESAPVCFDPLCDDGTGTVAAYFRPSMGTVIPFSTKDAANYVVYLPIRGSGGNVSIRKAYLSRKADVTEGFPAFTQRNIIKQAFKLLGARYGWGGQYDGRDCSGFTHDVYLSMGVDMPRDSKYQGLIGTQLGHFEYGEESENKLITLEHAIPGTTILRMPKHLMLYLGKVNGRHYIIHSTWAERIGTDPVADEKNRINQVVLSDLSLNGDSYLGSLFERIISMNDLN</sequence>
<dbReference type="AlphaFoldDB" id="A0A1G1KQD3"/>
<dbReference type="InterPro" id="IPR000064">
    <property type="entry name" value="NLP_P60_dom"/>
</dbReference>
<dbReference type="PROSITE" id="PS51935">
    <property type="entry name" value="NLPC_P60"/>
    <property type="match status" value="1"/>
</dbReference>
<accession>A0A1G1KQD3</accession>
<comment type="caution">
    <text evidence="7">The sequence shown here is derived from an EMBL/GenBank/DDBJ whole genome shotgun (WGS) entry which is preliminary data.</text>
</comment>
<evidence type="ECO:0000256" key="3">
    <source>
        <dbReference type="ARBA" id="ARBA00022801"/>
    </source>
</evidence>
<dbReference type="Pfam" id="PF12913">
    <property type="entry name" value="SH3_6"/>
    <property type="match status" value="1"/>
</dbReference>
<evidence type="ECO:0000313" key="7">
    <source>
        <dbReference type="EMBL" id="OGW95133.1"/>
    </source>
</evidence>
<evidence type="ECO:0000259" key="6">
    <source>
        <dbReference type="PROSITE" id="PS51935"/>
    </source>
</evidence>
<feature type="chain" id="PRO_5009576473" description="NlpC/P60 domain-containing protein" evidence="5">
    <location>
        <begin position="31"/>
        <end position="472"/>
    </location>
</feature>
<gene>
    <name evidence="7" type="ORF">A3G33_04160</name>
</gene>
<dbReference type="PANTHER" id="PTHR47053:SF1">
    <property type="entry name" value="MUREIN DD-ENDOPEPTIDASE MEPH-RELATED"/>
    <property type="match status" value="1"/>
</dbReference>
<dbReference type="Proteomes" id="UP000178187">
    <property type="component" value="Unassembled WGS sequence"/>
</dbReference>
<dbReference type="InterPro" id="IPR038765">
    <property type="entry name" value="Papain-like_cys_pep_sf"/>
</dbReference>
<evidence type="ECO:0000256" key="2">
    <source>
        <dbReference type="ARBA" id="ARBA00022670"/>
    </source>
</evidence>
<feature type="signal peptide" evidence="5">
    <location>
        <begin position="1"/>
        <end position="30"/>
    </location>
</feature>
<organism evidence="7 8">
    <name type="scientific">Candidatus Danuiimicrobium aquiferis</name>
    <dbReference type="NCBI Taxonomy" id="1801832"/>
    <lineage>
        <taxon>Bacteria</taxon>
        <taxon>Pseudomonadati</taxon>
        <taxon>Candidatus Omnitrophota</taxon>
        <taxon>Candidatus Danuiimicrobium</taxon>
    </lineage>
</organism>
<dbReference type="GO" id="GO:0006508">
    <property type="term" value="P:proteolysis"/>
    <property type="evidence" value="ECO:0007669"/>
    <property type="project" value="UniProtKB-KW"/>
</dbReference>
<proteinExistence type="inferred from homology"/>
<dbReference type="Gene3D" id="3.90.1720.10">
    <property type="entry name" value="endopeptidase domain like (from Nostoc punctiforme)"/>
    <property type="match status" value="1"/>
</dbReference>
<evidence type="ECO:0000256" key="4">
    <source>
        <dbReference type="ARBA" id="ARBA00022807"/>
    </source>
</evidence>
<dbReference type="Pfam" id="PF00877">
    <property type="entry name" value="NLPC_P60"/>
    <property type="match status" value="1"/>
</dbReference>
<dbReference type="InterPro" id="IPR051202">
    <property type="entry name" value="Peptidase_C40"/>
</dbReference>
<evidence type="ECO:0000256" key="5">
    <source>
        <dbReference type="SAM" id="SignalP"/>
    </source>
</evidence>
<dbReference type="InterPro" id="IPR039439">
    <property type="entry name" value="SH3b1_dom"/>
</dbReference>